<comment type="caution">
    <text evidence="1">The sequence shown here is derived from an EMBL/GenBank/DDBJ whole genome shotgun (WGS) entry which is preliminary data.</text>
</comment>
<protein>
    <submittedName>
        <fullName evidence="1">Uncharacterized protein</fullName>
    </submittedName>
</protein>
<evidence type="ECO:0000313" key="1">
    <source>
        <dbReference type="EMBL" id="OMH79654.1"/>
    </source>
</evidence>
<name>A0A1R1PF93_ZANCU</name>
<sequence>MNGRIYPRSCVFYSLKYLRITVIHHTSPFTHPPTYSLFFSFIFSPSLLSSKYQTCYRARKHLLHSSYWDYRITPDHETQYPVFCVDL</sequence>
<dbReference type="AlphaFoldDB" id="A0A1R1PF93"/>
<organism evidence="1 2">
    <name type="scientific">Zancudomyces culisetae</name>
    <name type="common">Gut fungus</name>
    <name type="synonym">Smittium culisetae</name>
    <dbReference type="NCBI Taxonomy" id="1213189"/>
    <lineage>
        <taxon>Eukaryota</taxon>
        <taxon>Fungi</taxon>
        <taxon>Fungi incertae sedis</taxon>
        <taxon>Zoopagomycota</taxon>
        <taxon>Kickxellomycotina</taxon>
        <taxon>Harpellomycetes</taxon>
        <taxon>Harpellales</taxon>
        <taxon>Legeriomycetaceae</taxon>
        <taxon>Zancudomyces</taxon>
    </lineage>
</organism>
<reference evidence="2" key="1">
    <citation type="submission" date="2017-01" db="EMBL/GenBank/DDBJ databases">
        <authorList>
            <person name="Wang Y."/>
            <person name="White M."/>
            <person name="Kvist S."/>
            <person name="Moncalvo J.-M."/>
        </authorList>
    </citation>
    <scope>NUCLEOTIDE SEQUENCE [LARGE SCALE GENOMIC DNA]</scope>
    <source>
        <strain evidence="2">COL-18-3</strain>
    </source>
</reference>
<dbReference type="EMBL" id="LSSK01001473">
    <property type="protein sequence ID" value="OMH79654.1"/>
    <property type="molecule type" value="Genomic_DNA"/>
</dbReference>
<dbReference type="Proteomes" id="UP000188320">
    <property type="component" value="Unassembled WGS sequence"/>
</dbReference>
<accession>A0A1R1PF93</accession>
<gene>
    <name evidence="1" type="ORF">AX774_g6935</name>
</gene>
<evidence type="ECO:0000313" key="2">
    <source>
        <dbReference type="Proteomes" id="UP000188320"/>
    </source>
</evidence>
<proteinExistence type="predicted"/>
<keyword evidence="2" id="KW-1185">Reference proteome</keyword>